<dbReference type="Proteomes" id="UP000189701">
    <property type="component" value="Unplaced"/>
</dbReference>
<dbReference type="KEGG" id="nsy:104231781"/>
<evidence type="ECO:0000313" key="1">
    <source>
        <dbReference type="Proteomes" id="UP000189701"/>
    </source>
</evidence>
<protein>
    <submittedName>
        <fullName evidence="2 3">Uncharacterized protein LOC104231781 isoform X1</fullName>
    </submittedName>
</protein>
<reference evidence="1" key="1">
    <citation type="journal article" date="2013" name="Genome Biol.">
        <title>Reference genomes and transcriptomes of Nicotiana sylvestris and Nicotiana tomentosiformis.</title>
        <authorList>
            <person name="Sierro N."/>
            <person name="Battey J.N."/>
            <person name="Ouadi S."/>
            <person name="Bovet L."/>
            <person name="Goepfert S."/>
            <person name="Bakaher N."/>
            <person name="Peitsch M.C."/>
            <person name="Ivanov N.V."/>
        </authorList>
    </citation>
    <scope>NUCLEOTIDE SEQUENCE [LARGE SCALE GENOMIC DNA]</scope>
</reference>
<name>A0A1U7X9K9_NICSY</name>
<dbReference type="RefSeq" id="XP_009783134.1">
    <property type="nucleotide sequence ID" value="XM_009784832.1"/>
</dbReference>
<dbReference type="AlphaFoldDB" id="A0A1U7X9K9"/>
<organism evidence="1 3">
    <name type="scientific">Nicotiana sylvestris</name>
    <name type="common">Wood tobacco</name>
    <name type="synonym">South American tobacco</name>
    <dbReference type="NCBI Taxonomy" id="4096"/>
    <lineage>
        <taxon>Eukaryota</taxon>
        <taxon>Viridiplantae</taxon>
        <taxon>Streptophyta</taxon>
        <taxon>Embryophyta</taxon>
        <taxon>Tracheophyta</taxon>
        <taxon>Spermatophyta</taxon>
        <taxon>Magnoliopsida</taxon>
        <taxon>eudicotyledons</taxon>
        <taxon>Gunneridae</taxon>
        <taxon>Pentapetalae</taxon>
        <taxon>asterids</taxon>
        <taxon>lamiids</taxon>
        <taxon>Solanales</taxon>
        <taxon>Solanaceae</taxon>
        <taxon>Nicotianoideae</taxon>
        <taxon>Nicotianeae</taxon>
        <taxon>Nicotiana</taxon>
    </lineage>
</organism>
<keyword evidence="1" id="KW-1185">Reference proteome</keyword>
<dbReference type="GeneID" id="104231781"/>
<gene>
    <name evidence="2 3" type="primary">LOC104231781</name>
</gene>
<evidence type="ECO:0000313" key="2">
    <source>
        <dbReference type="RefSeq" id="XP_009783134.1"/>
    </source>
</evidence>
<dbReference type="RefSeq" id="XP_009783135.1">
    <property type="nucleotide sequence ID" value="XM_009784833.1"/>
</dbReference>
<accession>A0A1U7X9K9</accession>
<evidence type="ECO:0000313" key="3">
    <source>
        <dbReference type="RefSeq" id="XP_009783135.1"/>
    </source>
</evidence>
<proteinExistence type="predicted"/>
<reference evidence="2 3" key="2">
    <citation type="submission" date="2025-04" db="UniProtKB">
        <authorList>
            <consortium name="RefSeq"/>
        </authorList>
    </citation>
    <scope>IDENTIFICATION</scope>
    <source>
        <tissue evidence="2 3">Leaf</tissue>
    </source>
</reference>
<sequence length="179" mass="20301">MPIKGGDVLERLPNVPKGISEIDASLVFGEISRLCEQAKALYSQTFTRYQAEVTCHEREKAHLTEQFEKEGALLRKELWAKESKVSELKRHVREITYKRDTLQEKVTLVGRQLSDAREDSGKYRGLHFELVAALSRIKTEAEVLISLQREDAIVTSAQAGRVLEEAEMKLTLAMECAQL</sequence>